<dbReference type="RefSeq" id="WP_395129134.1">
    <property type="nucleotide sequence ID" value="NZ_JBIMPM010000008.1"/>
</dbReference>
<name>A0ABW7L1J2_9BURK</name>
<organism evidence="1 2">
    <name type="scientific">Burkholderia semiarida</name>
    <dbReference type="NCBI Taxonomy" id="2843303"/>
    <lineage>
        <taxon>Bacteria</taxon>
        <taxon>Pseudomonadati</taxon>
        <taxon>Pseudomonadota</taxon>
        <taxon>Betaproteobacteria</taxon>
        <taxon>Burkholderiales</taxon>
        <taxon>Burkholderiaceae</taxon>
        <taxon>Burkholderia</taxon>
        <taxon>Burkholderia cepacia complex</taxon>
    </lineage>
</organism>
<accession>A0ABW7L1J2</accession>
<keyword evidence="2" id="KW-1185">Reference proteome</keyword>
<dbReference type="EMBL" id="JBIMPM010000008">
    <property type="protein sequence ID" value="MFH5251375.1"/>
    <property type="molecule type" value="Genomic_DNA"/>
</dbReference>
<proteinExistence type="predicted"/>
<evidence type="ECO:0000313" key="1">
    <source>
        <dbReference type="EMBL" id="MFH5251375.1"/>
    </source>
</evidence>
<dbReference type="Proteomes" id="UP001609186">
    <property type="component" value="Unassembled WGS sequence"/>
</dbReference>
<sequence>MMTDAECDALYAAARATRCPGSVKPIRRSCSPLLVRFALAIEAIGDAATVARLTADTADGRPEAPMHATMRPIDEFSAVPHSCRPAWPCAMRGARTNQAVRRQISLENLLKGA</sequence>
<evidence type="ECO:0000313" key="2">
    <source>
        <dbReference type="Proteomes" id="UP001609186"/>
    </source>
</evidence>
<reference evidence="1 2" key="1">
    <citation type="submission" date="2024-10" db="EMBL/GenBank/DDBJ databases">
        <title>Burkholderia semiarida in Mexico.</title>
        <authorList>
            <person name="Estrada P."/>
        </authorList>
    </citation>
    <scope>NUCLEOTIDE SEQUENCE [LARGE SCALE GENOMIC DNA]</scope>
    <source>
        <strain evidence="1 2">CLM7-1</strain>
    </source>
</reference>
<gene>
    <name evidence="1" type="ORF">ACGTRS_09035</name>
</gene>
<protein>
    <submittedName>
        <fullName evidence="1">Uncharacterized protein</fullName>
    </submittedName>
</protein>
<comment type="caution">
    <text evidence="1">The sequence shown here is derived from an EMBL/GenBank/DDBJ whole genome shotgun (WGS) entry which is preliminary data.</text>
</comment>